<keyword evidence="2" id="KW-1185">Reference proteome</keyword>
<dbReference type="EMBL" id="CM000160">
    <property type="protein sequence ID" value="KRK03069.1"/>
    <property type="molecule type" value="Genomic_DNA"/>
</dbReference>
<dbReference type="KEGG" id="dya:Dyak_GE27509"/>
<accession>A0A0R1E1B6</accession>
<evidence type="ECO:0000313" key="2">
    <source>
        <dbReference type="Proteomes" id="UP000002282"/>
    </source>
</evidence>
<protein>
    <submittedName>
        <fullName evidence="1">Uncharacterized protein</fullName>
    </submittedName>
</protein>
<dbReference type="AlphaFoldDB" id="A0A0R1E1B6"/>
<reference evidence="1 2" key="2">
    <citation type="journal article" date="2007" name="PLoS Biol.">
        <title>Principles of genome evolution in the Drosophila melanogaster species group.</title>
        <authorList>
            <person name="Ranz J.M."/>
            <person name="Maurin D."/>
            <person name="Chan Y.S."/>
            <person name="von Grotthuss M."/>
            <person name="Hillier L.W."/>
            <person name="Roote J."/>
            <person name="Ashburner M."/>
            <person name="Bergman C.M."/>
        </authorList>
    </citation>
    <scope>NUCLEOTIDE SEQUENCE [LARGE SCALE GENOMIC DNA]</scope>
    <source>
        <strain evidence="2">Tai18E2 / Tucson 14021-0261.01</strain>
    </source>
</reference>
<dbReference type="Proteomes" id="UP000002282">
    <property type="component" value="Chromosome 3R"/>
</dbReference>
<reference evidence="1 2" key="1">
    <citation type="journal article" date="2007" name="Nature">
        <title>Evolution of genes and genomes on the Drosophila phylogeny.</title>
        <authorList>
            <consortium name="Drosophila 12 Genomes Consortium"/>
            <person name="Clark A.G."/>
            <person name="Eisen M.B."/>
            <person name="Smith D.R."/>
            <person name="Bergman C.M."/>
            <person name="Oliver B."/>
            <person name="Markow T.A."/>
            <person name="Kaufman T.C."/>
            <person name="Kellis M."/>
            <person name="Gelbart W."/>
            <person name="Iyer V.N."/>
            <person name="Pollard D.A."/>
            <person name="Sackton T.B."/>
            <person name="Larracuente A.M."/>
            <person name="Singh N.D."/>
            <person name="Abad J.P."/>
            <person name="Abt D.N."/>
            <person name="Adryan B."/>
            <person name="Aguade M."/>
            <person name="Akashi H."/>
            <person name="Anderson W.W."/>
            <person name="Aquadro C.F."/>
            <person name="Ardell D.H."/>
            <person name="Arguello R."/>
            <person name="Artieri C.G."/>
            <person name="Barbash D.A."/>
            <person name="Barker D."/>
            <person name="Barsanti P."/>
            <person name="Batterham P."/>
            <person name="Batzoglou S."/>
            <person name="Begun D."/>
            <person name="Bhutkar A."/>
            <person name="Blanco E."/>
            <person name="Bosak S.A."/>
            <person name="Bradley R.K."/>
            <person name="Brand A.D."/>
            <person name="Brent M.R."/>
            <person name="Brooks A.N."/>
            <person name="Brown R.H."/>
            <person name="Butlin R.K."/>
            <person name="Caggese C."/>
            <person name="Calvi B.R."/>
            <person name="Bernardo de Carvalho A."/>
            <person name="Caspi A."/>
            <person name="Castrezana S."/>
            <person name="Celniker S.E."/>
            <person name="Chang J.L."/>
            <person name="Chapple C."/>
            <person name="Chatterji S."/>
            <person name="Chinwalla A."/>
            <person name="Civetta A."/>
            <person name="Clifton S.W."/>
            <person name="Comeron J.M."/>
            <person name="Costello J.C."/>
            <person name="Coyne J.A."/>
            <person name="Daub J."/>
            <person name="David R.G."/>
            <person name="Delcher A.L."/>
            <person name="Delehaunty K."/>
            <person name="Do C.B."/>
            <person name="Ebling H."/>
            <person name="Edwards K."/>
            <person name="Eickbush T."/>
            <person name="Evans J.D."/>
            <person name="Filipski A."/>
            <person name="Findeiss S."/>
            <person name="Freyhult E."/>
            <person name="Fulton L."/>
            <person name="Fulton R."/>
            <person name="Garcia A.C."/>
            <person name="Gardiner A."/>
            <person name="Garfield D.A."/>
            <person name="Garvin B.E."/>
            <person name="Gibson G."/>
            <person name="Gilbert D."/>
            <person name="Gnerre S."/>
            <person name="Godfrey J."/>
            <person name="Good R."/>
            <person name="Gotea V."/>
            <person name="Gravely B."/>
            <person name="Greenberg A.J."/>
            <person name="Griffiths-Jones S."/>
            <person name="Gross S."/>
            <person name="Guigo R."/>
            <person name="Gustafson E.A."/>
            <person name="Haerty W."/>
            <person name="Hahn M.W."/>
            <person name="Halligan D.L."/>
            <person name="Halpern A.L."/>
            <person name="Halter G.M."/>
            <person name="Han M.V."/>
            <person name="Heger A."/>
            <person name="Hillier L."/>
            <person name="Hinrichs A.S."/>
            <person name="Holmes I."/>
            <person name="Hoskins R.A."/>
            <person name="Hubisz M.J."/>
            <person name="Hultmark D."/>
            <person name="Huntley M.A."/>
            <person name="Jaffe D.B."/>
            <person name="Jagadeeshan S."/>
            <person name="Jeck W.R."/>
            <person name="Johnson J."/>
            <person name="Jones C.D."/>
            <person name="Jordan W.C."/>
            <person name="Karpen G.H."/>
            <person name="Kataoka E."/>
            <person name="Keightley P.D."/>
            <person name="Kheradpour P."/>
            <person name="Kirkness E.F."/>
            <person name="Koerich L.B."/>
            <person name="Kristiansen K."/>
            <person name="Kudrna D."/>
            <person name="Kulathinal R.J."/>
            <person name="Kumar S."/>
            <person name="Kwok R."/>
            <person name="Lander E."/>
            <person name="Langley C.H."/>
            <person name="Lapoint R."/>
            <person name="Lazzaro B.P."/>
            <person name="Lee S.J."/>
            <person name="Levesque L."/>
            <person name="Li R."/>
            <person name="Lin C.F."/>
            <person name="Lin M.F."/>
            <person name="Lindblad-Toh K."/>
            <person name="Llopart A."/>
            <person name="Long M."/>
            <person name="Low L."/>
            <person name="Lozovsky E."/>
            <person name="Lu J."/>
            <person name="Luo M."/>
            <person name="Machado C.A."/>
            <person name="Makalowski W."/>
            <person name="Marzo M."/>
            <person name="Matsuda M."/>
            <person name="Matzkin L."/>
            <person name="McAllister B."/>
            <person name="McBride C.S."/>
            <person name="McKernan B."/>
            <person name="McKernan K."/>
            <person name="Mendez-Lago M."/>
            <person name="Minx P."/>
            <person name="Mollenhauer M.U."/>
            <person name="Montooth K."/>
            <person name="Mount S.M."/>
            <person name="Mu X."/>
            <person name="Myers E."/>
            <person name="Negre B."/>
            <person name="Newfeld S."/>
            <person name="Nielsen R."/>
            <person name="Noor M.A."/>
            <person name="O'Grady P."/>
            <person name="Pachter L."/>
            <person name="Papaceit M."/>
            <person name="Parisi M.J."/>
            <person name="Parisi M."/>
            <person name="Parts L."/>
            <person name="Pedersen J.S."/>
            <person name="Pesole G."/>
            <person name="Phillippy A.M."/>
            <person name="Ponting C.P."/>
            <person name="Pop M."/>
            <person name="Porcelli D."/>
            <person name="Powell J.R."/>
            <person name="Prohaska S."/>
            <person name="Pruitt K."/>
            <person name="Puig M."/>
            <person name="Quesneville H."/>
            <person name="Ram K.R."/>
            <person name="Rand D."/>
            <person name="Rasmussen M.D."/>
            <person name="Reed L.K."/>
            <person name="Reenan R."/>
            <person name="Reily A."/>
            <person name="Remington K.A."/>
            <person name="Rieger T.T."/>
            <person name="Ritchie M.G."/>
            <person name="Robin C."/>
            <person name="Rogers Y.H."/>
            <person name="Rohde C."/>
            <person name="Rozas J."/>
            <person name="Rubenfield M.J."/>
            <person name="Ruiz A."/>
            <person name="Russo S."/>
            <person name="Salzberg S.L."/>
            <person name="Sanchez-Gracia A."/>
            <person name="Saranga D.J."/>
            <person name="Sato H."/>
            <person name="Schaeffer S.W."/>
            <person name="Schatz M.C."/>
            <person name="Schlenke T."/>
            <person name="Schwartz R."/>
            <person name="Segarra C."/>
            <person name="Singh R.S."/>
            <person name="Sirot L."/>
            <person name="Sirota M."/>
            <person name="Sisneros N.B."/>
            <person name="Smith C.D."/>
            <person name="Smith T.F."/>
            <person name="Spieth J."/>
            <person name="Stage D.E."/>
            <person name="Stark A."/>
            <person name="Stephan W."/>
            <person name="Strausberg R.L."/>
            <person name="Strempel S."/>
            <person name="Sturgill D."/>
            <person name="Sutton G."/>
            <person name="Sutton G.G."/>
            <person name="Tao W."/>
            <person name="Teichmann S."/>
            <person name="Tobari Y.N."/>
            <person name="Tomimura Y."/>
            <person name="Tsolas J.M."/>
            <person name="Valente V.L."/>
            <person name="Venter E."/>
            <person name="Venter J.C."/>
            <person name="Vicario S."/>
            <person name="Vieira F.G."/>
            <person name="Vilella A.J."/>
            <person name="Villasante A."/>
            <person name="Walenz B."/>
            <person name="Wang J."/>
            <person name="Wasserman M."/>
            <person name="Watts T."/>
            <person name="Wilson D."/>
            <person name="Wilson R.K."/>
            <person name="Wing R.A."/>
            <person name="Wolfner M.F."/>
            <person name="Wong A."/>
            <person name="Wong G.K."/>
            <person name="Wu C.I."/>
            <person name="Wu G."/>
            <person name="Yamamoto D."/>
            <person name="Yang H.P."/>
            <person name="Yang S.P."/>
            <person name="Yorke J.A."/>
            <person name="Yoshida K."/>
            <person name="Zdobnov E."/>
            <person name="Zhang P."/>
            <person name="Zhang Y."/>
            <person name="Zimin A.V."/>
            <person name="Baldwin J."/>
            <person name="Abdouelleil A."/>
            <person name="Abdulkadir J."/>
            <person name="Abebe A."/>
            <person name="Abera B."/>
            <person name="Abreu J."/>
            <person name="Acer S.C."/>
            <person name="Aftuck L."/>
            <person name="Alexander A."/>
            <person name="An P."/>
            <person name="Anderson E."/>
            <person name="Anderson S."/>
            <person name="Arachi H."/>
            <person name="Azer M."/>
            <person name="Bachantsang P."/>
            <person name="Barry A."/>
            <person name="Bayul T."/>
            <person name="Berlin A."/>
            <person name="Bessette D."/>
            <person name="Bloom T."/>
            <person name="Blye J."/>
            <person name="Boguslavskiy L."/>
            <person name="Bonnet C."/>
            <person name="Boukhgalter B."/>
            <person name="Bourzgui I."/>
            <person name="Brown A."/>
            <person name="Cahill P."/>
            <person name="Channer S."/>
            <person name="Cheshatsang Y."/>
            <person name="Chuda L."/>
            <person name="Citroen M."/>
            <person name="Collymore A."/>
            <person name="Cooke P."/>
            <person name="Costello M."/>
            <person name="D'Aco K."/>
            <person name="Daza R."/>
            <person name="De Haan G."/>
            <person name="DeGray S."/>
            <person name="DeMaso C."/>
            <person name="Dhargay N."/>
            <person name="Dooley K."/>
            <person name="Dooley E."/>
            <person name="Doricent M."/>
            <person name="Dorje P."/>
            <person name="Dorjee K."/>
            <person name="Dupes A."/>
            <person name="Elong R."/>
            <person name="Falk J."/>
            <person name="Farina A."/>
            <person name="Faro S."/>
            <person name="Ferguson D."/>
            <person name="Fisher S."/>
            <person name="Foley C.D."/>
            <person name="Franke A."/>
            <person name="Friedrich D."/>
            <person name="Gadbois L."/>
            <person name="Gearin G."/>
            <person name="Gearin C.R."/>
            <person name="Giannoukos G."/>
            <person name="Goode T."/>
            <person name="Graham J."/>
            <person name="Grandbois E."/>
            <person name="Grewal S."/>
            <person name="Gyaltsen K."/>
            <person name="Hafez N."/>
            <person name="Hagos B."/>
            <person name="Hall J."/>
            <person name="Henson C."/>
            <person name="Hollinger A."/>
            <person name="Honan T."/>
            <person name="Huard M.D."/>
            <person name="Hughes L."/>
            <person name="Hurhula B."/>
            <person name="Husby M.E."/>
            <person name="Kamat A."/>
            <person name="Kanga B."/>
            <person name="Kashin S."/>
            <person name="Khazanovich D."/>
            <person name="Kisner P."/>
            <person name="Lance K."/>
            <person name="Lara M."/>
            <person name="Lee W."/>
            <person name="Lennon N."/>
            <person name="Letendre F."/>
            <person name="LeVine R."/>
            <person name="Lipovsky A."/>
            <person name="Liu X."/>
            <person name="Liu J."/>
            <person name="Liu S."/>
            <person name="Lokyitsang T."/>
            <person name="Lokyitsang Y."/>
            <person name="Lubonja R."/>
            <person name="Lui A."/>
            <person name="MacDonald P."/>
            <person name="Magnisalis V."/>
            <person name="Maru K."/>
            <person name="Matthews C."/>
            <person name="McCusker W."/>
            <person name="McDonough S."/>
            <person name="Mehta T."/>
            <person name="Meldrim J."/>
            <person name="Meneus L."/>
            <person name="Mihai O."/>
            <person name="Mihalev A."/>
            <person name="Mihova T."/>
            <person name="Mittelman R."/>
            <person name="Mlenga V."/>
            <person name="Montmayeur A."/>
            <person name="Mulrain L."/>
            <person name="Navidi A."/>
            <person name="Naylor J."/>
            <person name="Negash T."/>
            <person name="Nguyen T."/>
            <person name="Nguyen N."/>
            <person name="Nicol R."/>
            <person name="Norbu C."/>
            <person name="Norbu N."/>
            <person name="Novod N."/>
            <person name="O'Neill B."/>
            <person name="Osman S."/>
            <person name="Markiewicz E."/>
            <person name="Oyono O.L."/>
            <person name="Patti C."/>
            <person name="Phunkhang P."/>
            <person name="Pierre F."/>
            <person name="Priest M."/>
            <person name="Raghuraman S."/>
            <person name="Rege F."/>
            <person name="Reyes R."/>
            <person name="Rise C."/>
            <person name="Rogov P."/>
            <person name="Ross K."/>
            <person name="Ryan E."/>
            <person name="Settipalli S."/>
            <person name="Shea T."/>
            <person name="Sherpa N."/>
            <person name="Shi L."/>
            <person name="Shih D."/>
            <person name="Sparrow T."/>
            <person name="Spaulding J."/>
            <person name="Stalker J."/>
            <person name="Stange-Thomann N."/>
            <person name="Stavropoulos S."/>
            <person name="Stone C."/>
            <person name="Strader C."/>
            <person name="Tesfaye S."/>
            <person name="Thomson T."/>
            <person name="Thoulutsang Y."/>
            <person name="Thoulutsang D."/>
            <person name="Topham K."/>
            <person name="Topping I."/>
            <person name="Tsamla T."/>
            <person name="Vassiliev H."/>
            <person name="Vo A."/>
            <person name="Wangchuk T."/>
            <person name="Wangdi T."/>
            <person name="Weiand M."/>
            <person name="Wilkinson J."/>
            <person name="Wilson A."/>
            <person name="Yadav S."/>
            <person name="Young G."/>
            <person name="Yu Q."/>
            <person name="Zembek L."/>
            <person name="Zhong D."/>
            <person name="Zimmer A."/>
            <person name="Zwirko Z."/>
            <person name="Jaffe D.B."/>
            <person name="Alvarez P."/>
            <person name="Brockman W."/>
            <person name="Butler J."/>
            <person name="Chin C."/>
            <person name="Gnerre S."/>
            <person name="Grabherr M."/>
            <person name="Kleber M."/>
            <person name="Mauceli E."/>
            <person name="MacCallum I."/>
        </authorList>
    </citation>
    <scope>NUCLEOTIDE SEQUENCE [LARGE SCALE GENOMIC DNA]</scope>
    <source>
        <strain evidence="2">Tai18E2 / Tucson 14021-0261.01</strain>
    </source>
</reference>
<sequence>MTFSMEMPPERMNATNYRYFRQQNFVPDIFCRLVNTPPQAIGDDASFKSGYRLPGDYFERLM</sequence>
<name>A0A0R1E1B6_DROYA</name>
<organism evidence="1 2">
    <name type="scientific">Drosophila yakuba</name>
    <name type="common">Fruit fly</name>
    <dbReference type="NCBI Taxonomy" id="7245"/>
    <lineage>
        <taxon>Eukaryota</taxon>
        <taxon>Metazoa</taxon>
        <taxon>Ecdysozoa</taxon>
        <taxon>Arthropoda</taxon>
        <taxon>Hexapoda</taxon>
        <taxon>Insecta</taxon>
        <taxon>Pterygota</taxon>
        <taxon>Neoptera</taxon>
        <taxon>Endopterygota</taxon>
        <taxon>Diptera</taxon>
        <taxon>Brachycera</taxon>
        <taxon>Muscomorpha</taxon>
        <taxon>Ephydroidea</taxon>
        <taxon>Drosophilidae</taxon>
        <taxon>Drosophila</taxon>
        <taxon>Sophophora</taxon>
    </lineage>
</organism>
<evidence type="ECO:0000313" key="1">
    <source>
        <dbReference type="EMBL" id="KRK03069.1"/>
    </source>
</evidence>
<gene>
    <name evidence="1" type="primary">Dyak\GE27509</name>
    <name evidence="1" type="synonym">GE27509</name>
    <name evidence="1" type="ORF">Dyak_GE27509</name>
</gene>
<proteinExistence type="predicted"/>